<evidence type="ECO:0000256" key="1">
    <source>
        <dbReference type="ARBA" id="ARBA00004123"/>
    </source>
</evidence>
<dbReference type="GO" id="GO:0046872">
    <property type="term" value="F:metal ion binding"/>
    <property type="evidence" value="ECO:0007669"/>
    <property type="project" value="UniProtKB-KW"/>
</dbReference>
<dbReference type="Pfam" id="PF02373">
    <property type="entry name" value="JmjC"/>
    <property type="match status" value="1"/>
</dbReference>
<dbReference type="GO" id="GO:0032454">
    <property type="term" value="F:histone H3K9 demethylase activity"/>
    <property type="evidence" value="ECO:0007669"/>
    <property type="project" value="InterPro"/>
</dbReference>
<evidence type="ECO:0000259" key="5">
    <source>
        <dbReference type="PROSITE" id="PS51184"/>
    </source>
</evidence>
<dbReference type="InterPro" id="IPR003347">
    <property type="entry name" value="JmjC_dom"/>
</dbReference>
<dbReference type="PANTHER" id="PTHR12549:SF42">
    <property type="entry name" value="LYSINE-SPECIFIC DEMETHYLASE JMJ28"/>
    <property type="match status" value="1"/>
</dbReference>
<dbReference type="GO" id="GO:0031490">
    <property type="term" value="F:chromatin DNA binding"/>
    <property type="evidence" value="ECO:0007669"/>
    <property type="project" value="TreeGrafter"/>
</dbReference>
<gene>
    <name evidence="6" type="ORF">Bca52824_088697</name>
</gene>
<comment type="similarity">
    <text evidence="2">Belongs to the JARID1 histone demethylase family.</text>
</comment>
<keyword evidence="7" id="KW-1185">Reference proteome</keyword>
<dbReference type="GO" id="GO:0006357">
    <property type="term" value="P:regulation of transcription by RNA polymerase II"/>
    <property type="evidence" value="ECO:0007669"/>
    <property type="project" value="TreeGrafter"/>
</dbReference>
<keyword evidence="3" id="KW-0479">Metal-binding</keyword>
<evidence type="ECO:0000256" key="4">
    <source>
        <dbReference type="ARBA" id="ARBA00023242"/>
    </source>
</evidence>
<name>A0A8X7PG89_BRACI</name>
<comment type="caution">
    <text evidence="6">The sequence shown here is derived from an EMBL/GenBank/DDBJ whole genome shotgun (WGS) entry which is preliminary data.</text>
</comment>
<dbReference type="Proteomes" id="UP000886595">
    <property type="component" value="Unassembled WGS sequence"/>
</dbReference>
<evidence type="ECO:0000256" key="3">
    <source>
        <dbReference type="ARBA" id="ARBA00022723"/>
    </source>
</evidence>
<evidence type="ECO:0000313" key="7">
    <source>
        <dbReference type="Proteomes" id="UP000886595"/>
    </source>
</evidence>
<dbReference type="InterPro" id="IPR045109">
    <property type="entry name" value="LSDs-like"/>
</dbReference>
<accession>A0A8X7PG89</accession>
<protein>
    <recommendedName>
        <fullName evidence="5">JmjC domain-containing protein</fullName>
    </recommendedName>
</protein>
<dbReference type="GO" id="GO:0003712">
    <property type="term" value="F:transcription coregulator activity"/>
    <property type="evidence" value="ECO:0007669"/>
    <property type="project" value="TreeGrafter"/>
</dbReference>
<dbReference type="EMBL" id="JAAMPC010000017">
    <property type="protein sequence ID" value="KAG2249069.1"/>
    <property type="molecule type" value="Genomic_DNA"/>
</dbReference>
<comment type="subcellular location">
    <subcellularLocation>
        <location evidence="1">Nucleus</location>
    </subcellularLocation>
</comment>
<dbReference type="SUPFAM" id="SSF51197">
    <property type="entry name" value="Clavaminate synthase-like"/>
    <property type="match status" value="1"/>
</dbReference>
<sequence>MEKLEKDVILSVIDPSLTADVEPWSFDQCVGEAVIVPAGCPYQNRKNKSCVNAVLNFLSYEHVAESIKRVDELNQLPQSVKTKANKIEVKKMAIHKVSEAMKEIRERTSSDSKAASRL</sequence>
<dbReference type="AlphaFoldDB" id="A0A8X7PG89"/>
<evidence type="ECO:0000313" key="6">
    <source>
        <dbReference type="EMBL" id="KAG2249069.1"/>
    </source>
</evidence>
<feature type="domain" description="JmjC" evidence="5">
    <location>
        <begin position="1"/>
        <end position="74"/>
    </location>
</feature>
<proteinExistence type="inferred from homology"/>
<organism evidence="6 7">
    <name type="scientific">Brassica carinata</name>
    <name type="common">Ethiopian mustard</name>
    <name type="synonym">Abyssinian cabbage</name>
    <dbReference type="NCBI Taxonomy" id="52824"/>
    <lineage>
        <taxon>Eukaryota</taxon>
        <taxon>Viridiplantae</taxon>
        <taxon>Streptophyta</taxon>
        <taxon>Embryophyta</taxon>
        <taxon>Tracheophyta</taxon>
        <taxon>Spermatophyta</taxon>
        <taxon>Magnoliopsida</taxon>
        <taxon>eudicotyledons</taxon>
        <taxon>Gunneridae</taxon>
        <taxon>Pentapetalae</taxon>
        <taxon>rosids</taxon>
        <taxon>malvids</taxon>
        <taxon>Brassicales</taxon>
        <taxon>Brassicaceae</taxon>
        <taxon>Brassiceae</taxon>
        <taxon>Brassica</taxon>
    </lineage>
</organism>
<keyword evidence="4" id="KW-0539">Nucleus</keyword>
<evidence type="ECO:0000256" key="2">
    <source>
        <dbReference type="ARBA" id="ARBA00006801"/>
    </source>
</evidence>
<dbReference type="OrthoDB" id="1042717at2759"/>
<dbReference type="PROSITE" id="PS51184">
    <property type="entry name" value="JMJC"/>
    <property type="match status" value="1"/>
</dbReference>
<reference evidence="6 7" key="1">
    <citation type="submission" date="2020-02" db="EMBL/GenBank/DDBJ databases">
        <authorList>
            <person name="Ma Q."/>
            <person name="Huang Y."/>
            <person name="Song X."/>
            <person name="Pei D."/>
        </authorList>
    </citation>
    <scope>NUCLEOTIDE SEQUENCE [LARGE SCALE GENOMIC DNA]</scope>
    <source>
        <strain evidence="6">Sxm20200214</strain>
        <tissue evidence="6">Leaf</tissue>
    </source>
</reference>
<dbReference type="GO" id="GO:0000118">
    <property type="term" value="C:histone deacetylase complex"/>
    <property type="evidence" value="ECO:0007669"/>
    <property type="project" value="TreeGrafter"/>
</dbReference>
<dbReference type="PANTHER" id="PTHR12549">
    <property type="entry name" value="JMJC DOMAIN-CONTAINING HISTONE DEMETHYLATION PROTEIN"/>
    <property type="match status" value="1"/>
</dbReference>
<dbReference type="GO" id="GO:0000785">
    <property type="term" value="C:chromatin"/>
    <property type="evidence" value="ECO:0007669"/>
    <property type="project" value="TreeGrafter"/>
</dbReference>
<dbReference type="Gene3D" id="2.60.120.650">
    <property type="entry name" value="Cupin"/>
    <property type="match status" value="1"/>
</dbReference>